<evidence type="ECO:0000256" key="3">
    <source>
        <dbReference type="ARBA" id="ARBA00016337"/>
    </source>
</evidence>
<protein>
    <recommendedName>
        <fullName evidence="3">FAD:protein FMN transferase</fullName>
        <ecNumber evidence="2">2.7.1.180</ecNumber>
    </recommendedName>
    <alternativeName>
        <fullName evidence="9">Flavin transferase</fullName>
    </alternativeName>
</protein>
<keyword evidence="4" id="KW-0285">Flavoprotein</keyword>
<evidence type="ECO:0000256" key="7">
    <source>
        <dbReference type="ARBA" id="ARBA00022827"/>
    </source>
</evidence>
<dbReference type="PANTHER" id="PTHR30040">
    <property type="entry name" value="THIAMINE BIOSYNTHESIS LIPOPROTEIN APBE"/>
    <property type="match status" value="1"/>
</dbReference>
<organism evidence="11 12">
    <name type="scientific">Celeribacter baekdonensis</name>
    <dbReference type="NCBI Taxonomy" id="875171"/>
    <lineage>
        <taxon>Bacteria</taxon>
        <taxon>Pseudomonadati</taxon>
        <taxon>Pseudomonadota</taxon>
        <taxon>Alphaproteobacteria</taxon>
        <taxon>Rhodobacterales</taxon>
        <taxon>Roseobacteraceae</taxon>
        <taxon>Celeribacter</taxon>
    </lineage>
</organism>
<dbReference type="Gene3D" id="3.10.520.10">
    <property type="entry name" value="ApbE-like domains"/>
    <property type="match status" value="1"/>
</dbReference>
<dbReference type="GO" id="GO:0046872">
    <property type="term" value="F:metal ion binding"/>
    <property type="evidence" value="ECO:0007669"/>
    <property type="project" value="UniProtKB-KW"/>
</dbReference>
<evidence type="ECO:0000256" key="4">
    <source>
        <dbReference type="ARBA" id="ARBA00022630"/>
    </source>
</evidence>
<keyword evidence="5" id="KW-0808">Transferase</keyword>
<keyword evidence="8" id="KW-0460">Magnesium</keyword>
<evidence type="ECO:0000256" key="6">
    <source>
        <dbReference type="ARBA" id="ARBA00022723"/>
    </source>
</evidence>
<name>A0A2R4M7X8_9RHOB</name>
<dbReference type="PROSITE" id="PS51318">
    <property type="entry name" value="TAT"/>
    <property type="match status" value="1"/>
</dbReference>
<reference evidence="11 12" key="1">
    <citation type="submission" date="2018-03" db="EMBL/GenBank/DDBJ databases">
        <title>The Complete Genome of Celeribacter baekdonensis strain LH4, a Thiosulfate-Oxidizing Alphaproteobacterium Isolated from Gulf of Mexico Continental Slope Sediments.</title>
        <authorList>
            <person name="Flood B.E."/>
            <person name="Bailey J.V."/>
            <person name="Leprich D."/>
        </authorList>
    </citation>
    <scope>NUCLEOTIDE SEQUENCE [LARGE SCALE GENOMIC DNA]</scope>
    <source>
        <strain evidence="11 12">LH4</strain>
    </source>
</reference>
<dbReference type="EMBL" id="CP028475">
    <property type="protein sequence ID" value="AVW93305.1"/>
    <property type="molecule type" value="Genomic_DNA"/>
</dbReference>
<evidence type="ECO:0000313" key="12">
    <source>
        <dbReference type="Proteomes" id="UP000241447"/>
    </source>
</evidence>
<evidence type="ECO:0000256" key="8">
    <source>
        <dbReference type="ARBA" id="ARBA00022842"/>
    </source>
</evidence>
<dbReference type="SUPFAM" id="SSF143631">
    <property type="entry name" value="ApbE-like"/>
    <property type="match status" value="1"/>
</dbReference>
<keyword evidence="6" id="KW-0479">Metal-binding</keyword>
<comment type="catalytic activity">
    <reaction evidence="10">
        <text>L-threonyl-[protein] + FAD = FMN-L-threonyl-[protein] + AMP + H(+)</text>
        <dbReference type="Rhea" id="RHEA:36847"/>
        <dbReference type="Rhea" id="RHEA-COMP:11060"/>
        <dbReference type="Rhea" id="RHEA-COMP:11061"/>
        <dbReference type="ChEBI" id="CHEBI:15378"/>
        <dbReference type="ChEBI" id="CHEBI:30013"/>
        <dbReference type="ChEBI" id="CHEBI:57692"/>
        <dbReference type="ChEBI" id="CHEBI:74257"/>
        <dbReference type="ChEBI" id="CHEBI:456215"/>
        <dbReference type="EC" id="2.7.1.180"/>
    </reaction>
</comment>
<dbReference type="KEGG" id="cbak:DA792_04515"/>
<gene>
    <name evidence="11" type="ORF">DA792_04515</name>
</gene>
<comment type="cofactor">
    <cofactor evidence="1">
        <name>Mg(2+)</name>
        <dbReference type="ChEBI" id="CHEBI:18420"/>
    </cofactor>
</comment>
<evidence type="ECO:0000256" key="5">
    <source>
        <dbReference type="ARBA" id="ARBA00022679"/>
    </source>
</evidence>
<dbReference type="Proteomes" id="UP000241447">
    <property type="component" value="Chromosome"/>
</dbReference>
<accession>A0A2R4M7X8</accession>
<evidence type="ECO:0000256" key="9">
    <source>
        <dbReference type="ARBA" id="ARBA00031306"/>
    </source>
</evidence>
<evidence type="ECO:0000313" key="11">
    <source>
        <dbReference type="EMBL" id="AVW93305.1"/>
    </source>
</evidence>
<dbReference type="InterPro" id="IPR006311">
    <property type="entry name" value="TAT_signal"/>
</dbReference>
<dbReference type="Pfam" id="PF02424">
    <property type="entry name" value="ApbE"/>
    <property type="match status" value="1"/>
</dbReference>
<proteinExistence type="predicted"/>
<dbReference type="PANTHER" id="PTHR30040:SF2">
    <property type="entry name" value="FAD:PROTEIN FMN TRANSFERASE"/>
    <property type="match status" value="1"/>
</dbReference>
<evidence type="ECO:0000256" key="10">
    <source>
        <dbReference type="ARBA" id="ARBA00048540"/>
    </source>
</evidence>
<dbReference type="InterPro" id="IPR024932">
    <property type="entry name" value="ApbE"/>
</dbReference>
<dbReference type="InterPro" id="IPR003374">
    <property type="entry name" value="ApbE-like_sf"/>
</dbReference>
<dbReference type="EC" id="2.7.1.180" evidence="2"/>
<dbReference type="AlphaFoldDB" id="A0A2R4M7X8"/>
<dbReference type="GO" id="GO:0016740">
    <property type="term" value="F:transferase activity"/>
    <property type="evidence" value="ECO:0007669"/>
    <property type="project" value="UniProtKB-KW"/>
</dbReference>
<evidence type="ECO:0000256" key="2">
    <source>
        <dbReference type="ARBA" id="ARBA00011955"/>
    </source>
</evidence>
<sequence>MRAADLGRQATGACHMPAKSHLTRRRFLTLCASAPAMGLASAARASTQIWRGQAFGAEVSLELSSDVRQLQQDLDAVVQELRQIESRFSIYLPSSELSQLNARGRIAVSEEMHEVLRLVRRVHLVSEGLFDPTIQPLWQALVEGRDTAEARALIGFERVEIGSSHVRLAPGQKLSLNGIAQGYATDRITALLRRRGYDHALVNMGEFRAMGGPYHLGMSDPEAGQLGRLSLTDGAVASSSPGAMRVGDETHILHPKGGVPLWSTVTVQASSAALADAVSTAFCLMPRNQIARVCDRLDLGPVVMVDFEGNLETL</sequence>
<evidence type="ECO:0000256" key="1">
    <source>
        <dbReference type="ARBA" id="ARBA00001946"/>
    </source>
</evidence>
<keyword evidence="7" id="KW-0274">FAD</keyword>